<dbReference type="InParanoid" id="A8NH25"/>
<evidence type="ECO:0000313" key="3">
    <source>
        <dbReference type="Proteomes" id="UP000001861"/>
    </source>
</evidence>
<proteinExistence type="predicted"/>
<name>A8NH25_COPC7</name>
<dbReference type="OrthoDB" id="5541797at2759"/>
<comment type="caution">
    <text evidence="2">The sequence shown here is derived from an EMBL/GenBank/DDBJ whole genome shotgun (WGS) entry which is preliminary data.</text>
</comment>
<keyword evidence="3" id="KW-1185">Reference proteome</keyword>
<dbReference type="RefSeq" id="XP_001833662.2">
    <property type="nucleotide sequence ID" value="XM_001833610.2"/>
</dbReference>
<dbReference type="KEGG" id="cci:CC1G_03879"/>
<accession>A8NH25</accession>
<dbReference type="HOGENOM" id="CLU_1835059_0_0_1"/>
<evidence type="ECO:0008006" key="4">
    <source>
        <dbReference type="Google" id="ProtNLM"/>
    </source>
</evidence>
<dbReference type="AlphaFoldDB" id="A8NH25"/>
<dbReference type="GeneID" id="6010160"/>
<feature type="region of interest" description="Disordered" evidence="1">
    <location>
        <begin position="54"/>
        <end position="81"/>
    </location>
</feature>
<protein>
    <recommendedName>
        <fullName evidence="4">RRM domain-containing protein</fullName>
    </recommendedName>
</protein>
<evidence type="ECO:0000313" key="2">
    <source>
        <dbReference type="EMBL" id="EAU88207.2"/>
    </source>
</evidence>
<dbReference type="EMBL" id="AACS02000002">
    <property type="protein sequence ID" value="EAU88207.2"/>
    <property type="molecule type" value="Genomic_DNA"/>
</dbReference>
<dbReference type="VEuPathDB" id="FungiDB:CC1G_03879"/>
<organism evidence="2 3">
    <name type="scientific">Coprinopsis cinerea (strain Okayama-7 / 130 / ATCC MYA-4618 / FGSC 9003)</name>
    <name type="common">Inky cap fungus</name>
    <name type="synonym">Hormographiella aspergillata</name>
    <dbReference type="NCBI Taxonomy" id="240176"/>
    <lineage>
        <taxon>Eukaryota</taxon>
        <taxon>Fungi</taxon>
        <taxon>Dikarya</taxon>
        <taxon>Basidiomycota</taxon>
        <taxon>Agaricomycotina</taxon>
        <taxon>Agaricomycetes</taxon>
        <taxon>Agaricomycetidae</taxon>
        <taxon>Agaricales</taxon>
        <taxon>Agaricineae</taxon>
        <taxon>Psathyrellaceae</taxon>
        <taxon>Coprinopsis</taxon>
    </lineage>
</organism>
<gene>
    <name evidence="2" type="ORF">CC1G_03879</name>
</gene>
<sequence length="140" mass="15577">MVGFFLFAILYKRFRPTNEALIAFKSPSSLQNYLDIINRLEFYGMKIKAQPEIPGSGSDLTRLSRSRGHRGRKEAAERGVWDGDGPNAGVRGLNIGRAVTIWGFPGKATVSAVEKFMENYAVSRAKVGDTDEAMIYKFPL</sequence>
<evidence type="ECO:0000256" key="1">
    <source>
        <dbReference type="SAM" id="MobiDB-lite"/>
    </source>
</evidence>
<reference evidence="2 3" key="1">
    <citation type="journal article" date="2010" name="Proc. Natl. Acad. Sci. U.S.A.">
        <title>Insights into evolution of multicellular fungi from the assembled chromosomes of the mushroom Coprinopsis cinerea (Coprinus cinereus).</title>
        <authorList>
            <person name="Stajich J.E."/>
            <person name="Wilke S.K."/>
            <person name="Ahren D."/>
            <person name="Au C.H."/>
            <person name="Birren B.W."/>
            <person name="Borodovsky M."/>
            <person name="Burns C."/>
            <person name="Canback B."/>
            <person name="Casselton L.A."/>
            <person name="Cheng C.K."/>
            <person name="Deng J."/>
            <person name="Dietrich F.S."/>
            <person name="Fargo D.C."/>
            <person name="Farman M.L."/>
            <person name="Gathman A.C."/>
            <person name="Goldberg J."/>
            <person name="Guigo R."/>
            <person name="Hoegger P.J."/>
            <person name="Hooker J.B."/>
            <person name="Huggins A."/>
            <person name="James T.Y."/>
            <person name="Kamada T."/>
            <person name="Kilaru S."/>
            <person name="Kodira C."/>
            <person name="Kues U."/>
            <person name="Kupfer D."/>
            <person name="Kwan H.S."/>
            <person name="Lomsadze A."/>
            <person name="Li W."/>
            <person name="Lilly W.W."/>
            <person name="Ma L.J."/>
            <person name="Mackey A.J."/>
            <person name="Manning G."/>
            <person name="Martin F."/>
            <person name="Muraguchi H."/>
            <person name="Natvig D.O."/>
            <person name="Palmerini H."/>
            <person name="Ramesh M.A."/>
            <person name="Rehmeyer C.J."/>
            <person name="Roe B.A."/>
            <person name="Shenoy N."/>
            <person name="Stanke M."/>
            <person name="Ter-Hovhannisyan V."/>
            <person name="Tunlid A."/>
            <person name="Velagapudi R."/>
            <person name="Vision T.J."/>
            <person name="Zeng Q."/>
            <person name="Zolan M.E."/>
            <person name="Pukkila P.J."/>
        </authorList>
    </citation>
    <scope>NUCLEOTIDE SEQUENCE [LARGE SCALE GENOMIC DNA]</scope>
    <source>
        <strain evidence="3">Okayama-7 / 130 / ATCC MYA-4618 / FGSC 9003</strain>
    </source>
</reference>
<dbReference type="Proteomes" id="UP000001861">
    <property type="component" value="Unassembled WGS sequence"/>
</dbReference>